<name>A0A6A4S6X1_SCOMX</name>
<proteinExistence type="predicted"/>
<organism evidence="2 3">
    <name type="scientific">Scophthalmus maximus</name>
    <name type="common">Turbot</name>
    <name type="synonym">Psetta maxima</name>
    <dbReference type="NCBI Taxonomy" id="52904"/>
    <lineage>
        <taxon>Eukaryota</taxon>
        <taxon>Metazoa</taxon>
        <taxon>Chordata</taxon>
        <taxon>Craniata</taxon>
        <taxon>Vertebrata</taxon>
        <taxon>Euteleostomi</taxon>
        <taxon>Actinopterygii</taxon>
        <taxon>Neopterygii</taxon>
        <taxon>Teleostei</taxon>
        <taxon>Neoteleostei</taxon>
        <taxon>Acanthomorphata</taxon>
        <taxon>Carangaria</taxon>
        <taxon>Pleuronectiformes</taxon>
        <taxon>Pleuronectoidei</taxon>
        <taxon>Scophthalmidae</taxon>
        <taxon>Scophthalmus</taxon>
    </lineage>
</organism>
<comment type="caution">
    <text evidence="2">The sequence shown here is derived from an EMBL/GenBank/DDBJ whole genome shotgun (WGS) entry which is preliminary data.</text>
</comment>
<feature type="compositionally biased region" description="Basic and acidic residues" evidence="1">
    <location>
        <begin position="32"/>
        <end position="44"/>
    </location>
</feature>
<dbReference type="AlphaFoldDB" id="A0A6A4S6X1"/>
<accession>A0A6A4S6X1</accession>
<gene>
    <name evidence="2" type="ORF">F2P81_019102</name>
</gene>
<reference evidence="2 3" key="1">
    <citation type="submission" date="2019-06" db="EMBL/GenBank/DDBJ databases">
        <title>Draft genomes of female and male turbot (Scophthalmus maximus).</title>
        <authorList>
            <person name="Xu H."/>
            <person name="Xu X.-W."/>
            <person name="Shao C."/>
            <person name="Chen S."/>
        </authorList>
    </citation>
    <scope>NUCLEOTIDE SEQUENCE [LARGE SCALE GENOMIC DNA]</scope>
    <source>
        <strain evidence="2">Ysfricsl-2016a</strain>
        <tissue evidence="2">Blood</tissue>
    </source>
</reference>
<dbReference type="Proteomes" id="UP000438429">
    <property type="component" value="Unassembled WGS sequence"/>
</dbReference>
<evidence type="ECO:0000256" key="1">
    <source>
        <dbReference type="SAM" id="MobiDB-lite"/>
    </source>
</evidence>
<protein>
    <submittedName>
        <fullName evidence="2">Uncharacterized protein</fullName>
    </submittedName>
</protein>
<feature type="region of interest" description="Disordered" evidence="1">
    <location>
        <begin position="18"/>
        <end position="65"/>
    </location>
</feature>
<evidence type="ECO:0000313" key="2">
    <source>
        <dbReference type="EMBL" id="KAF0028015.1"/>
    </source>
</evidence>
<feature type="compositionally biased region" description="Polar residues" evidence="1">
    <location>
        <begin position="19"/>
        <end position="28"/>
    </location>
</feature>
<evidence type="ECO:0000313" key="3">
    <source>
        <dbReference type="Proteomes" id="UP000438429"/>
    </source>
</evidence>
<dbReference type="EMBL" id="VEVO01000017">
    <property type="protein sequence ID" value="KAF0028015.1"/>
    <property type="molecule type" value="Genomic_DNA"/>
</dbReference>
<sequence>MRRSGSQSCCLTLQLDYSRISNPPNSSWADKCQQRPRETPKRGDQTLSPRSSRRVHHPEGSKHQYKKECPLSVRDLKLHFDITSYFHSEIHDFLQPVMSSASLTPKCGDSEGVTDTASVFFFPSIVVLNENLWVVFSVTRDFYRQPVQYMYSVYACMLMIHRICPEKGLISVWLFIRCQTEAPHVEKIDIDTLLMFPVLTSIFTAGQLCEVVIDSG</sequence>